<protein>
    <submittedName>
        <fullName evidence="2">Uncharacterized protein</fullName>
    </submittedName>
</protein>
<dbReference type="InterPro" id="IPR029058">
    <property type="entry name" value="AB_hydrolase_fold"/>
</dbReference>
<dbReference type="Gene3D" id="3.40.50.1820">
    <property type="entry name" value="alpha/beta hydrolase"/>
    <property type="match status" value="1"/>
</dbReference>
<dbReference type="AlphaFoldDB" id="K6VPJ2"/>
<proteinExistence type="predicted"/>
<evidence type="ECO:0000256" key="1">
    <source>
        <dbReference type="SAM" id="Phobius"/>
    </source>
</evidence>
<accession>K6VPJ2</accession>
<dbReference type="EMBL" id="BAGZ01000005">
    <property type="protein sequence ID" value="GAB77295.1"/>
    <property type="molecule type" value="Genomic_DNA"/>
</dbReference>
<dbReference type="Proteomes" id="UP000008495">
    <property type="component" value="Unassembled WGS sequence"/>
</dbReference>
<name>K6VPJ2_9MICO</name>
<comment type="caution">
    <text evidence="2">The sequence shown here is derived from an EMBL/GenBank/DDBJ whole genome shotgun (WGS) entry which is preliminary data.</text>
</comment>
<keyword evidence="1" id="KW-0472">Membrane</keyword>
<feature type="transmembrane region" description="Helical" evidence="1">
    <location>
        <begin position="12"/>
        <end position="36"/>
    </location>
</feature>
<keyword evidence="1" id="KW-1133">Transmembrane helix</keyword>
<dbReference type="SUPFAM" id="SSF53474">
    <property type="entry name" value="alpha/beta-Hydrolases"/>
    <property type="match status" value="1"/>
</dbReference>
<dbReference type="eggNOG" id="COG1073">
    <property type="taxonomic scope" value="Bacteria"/>
</dbReference>
<evidence type="ECO:0000313" key="2">
    <source>
        <dbReference type="EMBL" id="GAB77295.1"/>
    </source>
</evidence>
<reference evidence="2 3" key="1">
    <citation type="submission" date="2012-08" db="EMBL/GenBank/DDBJ databases">
        <title>Whole genome shotgun sequence of Austwickia chelonae NBRC 105200.</title>
        <authorList>
            <person name="Yoshida I."/>
            <person name="Hosoyama A."/>
            <person name="Tsuchikane K."/>
            <person name="Katsumata H."/>
            <person name="Ando Y."/>
            <person name="Ohji S."/>
            <person name="Hamada M."/>
            <person name="Tamura T."/>
            <person name="Yamazoe A."/>
            <person name="Yamazaki S."/>
            <person name="Fujita N."/>
        </authorList>
    </citation>
    <scope>NUCLEOTIDE SEQUENCE [LARGE SCALE GENOMIC DNA]</scope>
    <source>
        <strain evidence="2 3">NBRC 105200</strain>
    </source>
</reference>
<keyword evidence="1" id="KW-0812">Transmembrane</keyword>
<gene>
    <name evidence="2" type="ORF">AUCHE_05_02000</name>
</gene>
<sequence>MQSPVQHKHLAVYAAGVMTGVGAVAMGVVAVASYALRLMLTPDRDRPDNIEILAVGVDEVTLRANVDTVVPGRYGLWLDRGRGHARVGEIIEHDQEAGTVRRILEGVDSGTLKPGSARWNGYYHGGNPATSLGLKYHEVCVQGPLGHLPAWHVPPEDGVGSDDKWAVLVHGRSAFRTECLRAVPALRRLGWNCLIVGYRNDDDAPASRDRLYALGLSEWADVDAALEYARSRGARRICLAGWSMGGAIVFQTLARSPRADLVTDVILDGPVVDWRDVISHHSRLGGLPEAVARSAPHVLRSRGAKQLIGISRPLDIAEADWSSRADELTHRILLIHSVEDDFVPIGPSRALAEARPDLVTFVEWPTARHTKEWNTDPERWERVVEEFLAEGDGGVPRSS</sequence>
<organism evidence="2 3">
    <name type="scientific">Austwickia chelonae NBRC 105200</name>
    <dbReference type="NCBI Taxonomy" id="1184607"/>
    <lineage>
        <taxon>Bacteria</taxon>
        <taxon>Bacillati</taxon>
        <taxon>Actinomycetota</taxon>
        <taxon>Actinomycetes</taxon>
        <taxon>Micrococcales</taxon>
        <taxon>Dermatophilaceae</taxon>
        <taxon>Austwickia</taxon>
    </lineage>
</organism>
<evidence type="ECO:0000313" key="3">
    <source>
        <dbReference type="Proteomes" id="UP000008495"/>
    </source>
</evidence>
<dbReference type="STRING" id="100225.SAMN05421595_1122"/>
<keyword evidence="3" id="KW-1185">Reference proteome</keyword>